<dbReference type="Proteomes" id="UP001246858">
    <property type="component" value="Unassembled WGS sequence"/>
</dbReference>
<sequence>MKKVLLLLCMLPFAGFAQQNFTINGKIKPTAVPSKAVLYYTVNDKFITDSTEIKDGLFTFKGKIGEPVKGFIKLKKKLAPAKPGRRTETDLLTFNVEPGNINIVSKSDSIKPAVVSGGEIADAMLKVYASRDAINAKVKEFLKPFYAAPIEQQKDQAFAEPFQKGMDEFKAEMDQVAPNFVRSNPDCFLSLMLFKEYMFKALDPASSDADFSRLSPRLRNSSIGQQLQKQILSGKTFAIGQPAPDFTQNDVNGKPVKLSDFRGKYVLVDFWASWCVPCRNDNPRLKHMYDRYKDKNFTVLGVSLDKPGQKEAWLKAIDEDRLTWTNVSDLKGGENEVAKMYLVQAIPTNFLIGPDGKILGRNLRGNELTKKLAELLGEIAPGK</sequence>
<organism evidence="1 2">
    <name type="scientific">Pedobacter africanus</name>
    <dbReference type="NCBI Taxonomy" id="151894"/>
    <lineage>
        <taxon>Bacteria</taxon>
        <taxon>Pseudomonadati</taxon>
        <taxon>Bacteroidota</taxon>
        <taxon>Sphingobacteriia</taxon>
        <taxon>Sphingobacteriales</taxon>
        <taxon>Sphingobacteriaceae</taxon>
        <taxon>Pedobacter</taxon>
    </lineage>
</organism>
<name>A0ACC6L203_9SPHI</name>
<protein>
    <submittedName>
        <fullName evidence="1">Peroxiredoxin</fullName>
    </submittedName>
</protein>
<keyword evidence="2" id="KW-1185">Reference proteome</keyword>
<dbReference type="EMBL" id="JAVDTF010000004">
    <property type="protein sequence ID" value="MDR6785384.1"/>
    <property type="molecule type" value="Genomic_DNA"/>
</dbReference>
<comment type="caution">
    <text evidence="1">The sequence shown here is derived from an EMBL/GenBank/DDBJ whole genome shotgun (WGS) entry which is preliminary data.</text>
</comment>
<proteinExistence type="predicted"/>
<reference evidence="1" key="1">
    <citation type="submission" date="2023-07" db="EMBL/GenBank/DDBJ databases">
        <title>Sorghum-associated microbial communities from plants grown in Nebraska, USA.</title>
        <authorList>
            <person name="Schachtman D."/>
        </authorList>
    </citation>
    <scope>NUCLEOTIDE SEQUENCE</scope>
    <source>
        <strain evidence="1">2697</strain>
    </source>
</reference>
<evidence type="ECO:0000313" key="1">
    <source>
        <dbReference type="EMBL" id="MDR6785384.1"/>
    </source>
</evidence>
<accession>A0ACC6L203</accession>
<evidence type="ECO:0000313" key="2">
    <source>
        <dbReference type="Proteomes" id="UP001246858"/>
    </source>
</evidence>
<gene>
    <name evidence="1" type="ORF">J2X78_003969</name>
</gene>